<accession>A0A1R0X1T6</accession>
<sequence length="243" mass="28958">MFVNENNNNEIFREIESLKSSQIRVKSLEFILSFYEDLLNHISAFEDVFESYKENFENNKVEYQEDIEEIFKRNGIEDHNLIQVLSRAEEKMLLLIECIKFITQSITGAIRPKRKGVQDTRKITKARLLETIKLLEQYVLSIQKSSSQFLSTPFIETQRLRTLFMLDAMHQLLELTAAEAKLYPFLFEPKTVLMLEESSSPAKKFSIVKLQKKRYTDLKQYDFRFKFMERFLLSLEKAMRKEY</sequence>
<comment type="caution">
    <text evidence="1">The sequence shown here is derived from an EMBL/GenBank/DDBJ whole genome shotgun (WGS) entry which is preliminary data.</text>
</comment>
<gene>
    <name evidence="1" type="ORF">BJP51_26625</name>
</gene>
<name>A0A1R0X1T6_9BACL</name>
<dbReference type="EMBL" id="MKQP01000040">
    <property type="protein sequence ID" value="OMD26769.1"/>
    <property type="molecule type" value="Genomic_DNA"/>
</dbReference>
<evidence type="ECO:0000313" key="2">
    <source>
        <dbReference type="Proteomes" id="UP000187465"/>
    </source>
</evidence>
<organism evidence="1 2">
    <name type="scientific">Paenibacillus odorifer</name>
    <dbReference type="NCBI Taxonomy" id="189426"/>
    <lineage>
        <taxon>Bacteria</taxon>
        <taxon>Bacillati</taxon>
        <taxon>Bacillota</taxon>
        <taxon>Bacilli</taxon>
        <taxon>Bacillales</taxon>
        <taxon>Paenibacillaceae</taxon>
        <taxon>Paenibacillus</taxon>
    </lineage>
</organism>
<protein>
    <submittedName>
        <fullName evidence="1">Uncharacterized protein</fullName>
    </submittedName>
</protein>
<proteinExistence type="predicted"/>
<dbReference type="Proteomes" id="UP000187465">
    <property type="component" value="Unassembled WGS sequence"/>
</dbReference>
<reference evidence="1 2" key="1">
    <citation type="submission" date="2016-10" db="EMBL/GenBank/DDBJ databases">
        <title>Paenibacillus species isolates.</title>
        <authorList>
            <person name="Beno S.M."/>
        </authorList>
    </citation>
    <scope>NUCLEOTIDE SEQUENCE [LARGE SCALE GENOMIC DNA]</scope>
    <source>
        <strain evidence="1 2">FSL H7-0604</strain>
    </source>
</reference>
<evidence type="ECO:0000313" key="1">
    <source>
        <dbReference type="EMBL" id="OMD26769.1"/>
    </source>
</evidence>
<dbReference type="AlphaFoldDB" id="A0A1R0X1T6"/>